<dbReference type="SUPFAM" id="SSF117074">
    <property type="entry name" value="Hypothetical protein PA1324"/>
    <property type="match status" value="1"/>
</dbReference>
<comment type="caution">
    <text evidence="2">The sequence shown here is derived from an EMBL/GenBank/DDBJ whole genome shotgun (WGS) entry which is preliminary data.</text>
</comment>
<accession>A1ZYN8</accession>
<sequence>MKFTTITTFKHFITFFLLSAGIQFTAQAQIAGNITVTTSGIGASESYIIFFNGENKLPGISKGHFYPDPLVQDGGCEYATEVTTLSDYDAGVLYDQTVVPLNTNECSNRVFAFRWTPQLMHEPKIDNNTVCSGSSFTLNLVMGDNDRIDQYHWQQSTDGGATWVDAAHTSGGTAYTTVPSLVINVPTVANILYRARGFRYGKLVAPVGPALPVYVSQAAPDAYTNTQSPTWVPTETIPLRINGVIVGSINVTHSTCSVGGLGNGKINVTFNQNVVGNYYYSLANDDVVDETMPPDKAFSLLPEAVMNISPTQLSHTFPDDASANKFDLNNGDYTLAIENLIGGQRYCFEKYLIKIKSPSPVTLTEQTAQRRDPSCIGAADGQIVLTAGGGAAAQSAAHKYTILKYRNGALAETRPNLSPGPHTFGGLDAAGYHFEIRESGCGANTLVTLPNPGAITLSNPPTTVATSAVSAPIICEGGTGSIGVSFTQGNTSGTYTIEAYKDGASTAHATANGITHASGGYTFTGLPAGSYTFKLKHSCSSGGNYDITTPQTLTNLVPVAGTLAGIPQTGSTHAISCKGGSDGRLGVKVTTGNATAPNTAYTLVLKQGGVVVNAPTFMGFGTTSLTGVTVGDSVVFTGLAEGAYSVEISQNNCPQPAKVLGSVTLTAPETLTATITPVLRFATYHVTCADGEDGQIRVDNVAGGNGNYSIELNENGSKIATQTGVSALFTGLRPVNFQGGSVNYSIRIVDSKTCEYISLPIQLQAPAVLTTALTPERVTCKGESNGSIAATINGGVKPYTIQWVDGTGTAITGEITLGATEGTATLDNRPAGAYALRVKDSKGCHNFVTGGWYETTTTIDEPAVAFAFEVASFTVDSVSCHGGNDGRLSLAVAGGWGGYTYSKDGTNFQASAAFSGFAAGDHTLYARDGENCTISTTVTIKEPLPLTLTQQQITHVSCQGGYNGEYIFEAKGGNDAGTEPYTILVNGAPYAETDWFHWTSNRQIALRGLAAGSYTIEATDHKGCQQTLSFTITEPAQLEANITSITTATCGLPNGSATVVATGGTTPYSYTWKKYEATLGTLKTWSTSASLTNAEGGAYEMIVTDALGCSVTQVVQLSNADAATVTNQNIAPVSCAEAKDGVATFSVAGEFPITVNWVNSSETGQIAWQDATTLKLSGLTKGYHDFQTQDAKGCIRFERVLVPGPESLLITRQTSGDPTCHNGTNGSLAIAISGGTEPYQIVWDQGLTAGATSFDNLGAGTYTVVVTDAQGCTRQAGFVLQNPLPISVDLGIGSTVCAGQSVTLKPTIPAGNTIATYAWTSASGNFSSSEPQVTVNTADTYFLTVTTTAGCSGSGEYKLANSANAFEADFLMPSDAVVGDTVVLIEICRPAPTTLFWDIEGLDQDVFLLESTVTNPKQNLLVPKEGTYTVRLYASLGGCQDVFERQVTVVKPEGKRFAQAGKASQKITAQVSPNPVSNGKINIGVSLAQTAPVSVEIFNISSGNRWRYPQPIKGSGKTDYHWSLHIPEMTQGVYVVRIQTPTSQKMVKVVVE</sequence>
<dbReference type="Gene3D" id="2.60.40.740">
    <property type="match status" value="1"/>
</dbReference>
<evidence type="ECO:0000313" key="3">
    <source>
        <dbReference type="Proteomes" id="UP000004095"/>
    </source>
</evidence>
<dbReference type="Pfam" id="PF13573">
    <property type="entry name" value="SprB"/>
    <property type="match status" value="5"/>
</dbReference>
<evidence type="ECO:0000256" key="1">
    <source>
        <dbReference type="SAM" id="SignalP"/>
    </source>
</evidence>
<dbReference type="RefSeq" id="WP_002704695.1">
    <property type="nucleotide sequence ID" value="NZ_AAWS01000068.1"/>
</dbReference>
<evidence type="ECO:0000313" key="2">
    <source>
        <dbReference type="EMBL" id="EAY24462.1"/>
    </source>
</evidence>
<proteinExistence type="predicted"/>
<keyword evidence="1" id="KW-0732">Signal</keyword>
<dbReference type="NCBIfam" id="TIGR04183">
    <property type="entry name" value="Por_Secre_tail"/>
    <property type="match status" value="1"/>
</dbReference>
<reference evidence="2 3" key="1">
    <citation type="submission" date="2007-01" db="EMBL/GenBank/DDBJ databases">
        <authorList>
            <person name="Haygood M."/>
            <person name="Podell S."/>
            <person name="Anderson C."/>
            <person name="Hopkinson B."/>
            <person name="Roe K."/>
            <person name="Barbeau K."/>
            <person name="Gaasterland T."/>
            <person name="Ferriera S."/>
            <person name="Johnson J."/>
            <person name="Kravitz S."/>
            <person name="Beeson K."/>
            <person name="Sutton G."/>
            <person name="Rogers Y.-H."/>
            <person name="Friedman R."/>
            <person name="Frazier M."/>
            <person name="Venter J.C."/>
        </authorList>
    </citation>
    <scope>NUCLEOTIDE SEQUENCE [LARGE SCALE GENOMIC DNA]</scope>
    <source>
        <strain evidence="2 3">ATCC 23134</strain>
    </source>
</reference>
<dbReference type="InterPro" id="IPR025667">
    <property type="entry name" value="SprB_repeat"/>
</dbReference>
<dbReference type="EMBL" id="AAWS01000068">
    <property type="protein sequence ID" value="EAY24462.1"/>
    <property type="molecule type" value="Genomic_DNA"/>
</dbReference>
<dbReference type="eggNOG" id="COG3209">
    <property type="taxonomic scope" value="Bacteria"/>
</dbReference>
<dbReference type="InterPro" id="IPR026444">
    <property type="entry name" value="Secre_tail"/>
</dbReference>
<gene>
    <name evidence="2" type="ORF">M23134_06449</name>
</gene>
<protein>
    <submittedName>
        <fullName evidence="2">Uncharacterized protein</fullName>
    </submittedName>
</protein>
<feature type="chain" id="PRO_5002642308" evidence="1">
    <location>
        <begin position="29"/>
        <end position="1552"/>
    </location>
</feature>
<keyword evidence="3" id="KW-1185">Reference proteome</keyword>
<organism evidence="2 3">
    <name type="scientific">Microscilla marina ATCC 23134</name>
    <dbReference type="NCBI Taxonomy" id="313606"/>
    <lineage>
        <taxon>Bacteria</taxon>
        <taxon>Pseudomonadati</taxon>
        <taxon>Bacteroidota</taxon>
        <taxon>Cytophagia</taxon>
        <taxon>Cytophagales</taxon>
        <taxon>Microscillaceae</taxon>
        <taxon>Microscilla</taxon>
    </lineage>
</organism>
<dbReference type="Proteomes" id="UP000004095">
    <property type="component" value="Unassembled WGS sequence"/>
</dbReference>
<feature type="signal peptide" evidence="1">
    <location>
        <begin position="1"/>
        <end position="28"/>
    </location>
</feature>
<dbReference type="OrthoDB" id="7794186at2"/>
<name>A1ZYN8_MICM2</name>